<keyword evidence="3" id="KW-1185">Reference proteome</keyword>
<dbReference type="KEGG" id="chiz:HQ393_16170"/>
<accession>A0A7H9BMG0</accession>
<evidence type="ECO:0000313" key="3">
    <source>
        <dbReference type="Proteomes" id="UP000509597"/>
    </source>
</evidence>
<dbReference type="Gene3D" id="3.40.50.2000">
    <property type="entry name" value="Glycogen Phosphorylase B"/>
    <property type="match status" value="1"/>
</dbReference>
<feature type="domain" description="Glycosyl transferase family 1" evidence="1">
    <location>
        <begin position="248"/>
        <end position="394"/>
    </location>
</feature>
<dbReference type="SUPFAM" id="SSF53756">
    <property type="entry name" value="UDP-Glycosyltransferase/glycogen phosphorylase"/>
    <property type="match status" value="1"/>
</dbReference>
<dbReference type="Pfam" id="PF00534">
    <property type="entry name" value="Glycos_transf_1"/>
    <property type="match status" value="1"/>
</dbReference>
<protein>
    <submittedName>
        <fullName evidence="2">Glycosyltransferase</fullName>
    </submittedName>
</protein>
<gene>
    <name evidence="2" type="ORF">HQ393_16170</name>
</gene>
<proteinExistence type="predicted"/>
<dbReference type="AlphaFoldDB" id="A0A7H9BMG0"/>
<name>A0A7H9BMG0_9NEIS</name>
<dbReference type="GO" id="GO:0016757">
    <property type="term" value="F:glycosyltransferase activity"/>
    <property type="evidence" value="ECO:0007669"/>
    <property type="project" value="InterPro"/>
</dbReference>
<organism evidence="2 3">
    <name type="scientific">Chitinibacter bivalviorum</name>
    <dbReference type="NCBI Taxonomy" id="2739434"/>
    <lineage>
        <taxon>Bacteria</taxon>
        <taxon>Pseudomonadati</taxon>
        <taxon>Pseudomonadota</taxon>
        <taxon>Betaproteobacteria</taxon>
        <taxon>Neisseriales</taxon>
        <taxon>Chitinibacteraceae</taxon>
        <taxon>Chitinibacter</taxon>
    </lineage>
</organism>
<evidence type="ECO:0000313" key="2">
    <source>
        <dbReference type="EMBL" id="QLG89659.1"/>
    </source>
</evidence>
<dbReference type="PANTHER" id="PTHR46401:SF9">
    <property type="entry name" value="MANNOSYLTRANSFERASE A"/>
    <property type="match status" value="1"/>
</dbReference>
<keyword evidence="2" id="KW-0808">Transferase</keyword>
<evidence type="ECO:0000259" key="1">
    <source>
        <dbReference type="Pfam" id="PF00534"/>
    </source>
</evidence>
<reference evidence="2 3" key="1">
    <citation type="submission" date="2020-07" db="EMBL/GenBank/DDBJ databases">
        <title>Complete genome sequence of Chitinibacter sp. 2T18.</title>
        <authorList>
            <person name="Bae J.-W."/>
            <person name="Choi J.-W."/>
        </authorList>
    </citation>
    <scope>NUCLEOTIDE SEQUENCE [LARGE SCALE GENOMIC DNA]</scope>
    <source>
        <strain evidence="2 3">2T18</strain>
    </source>
</reference>
<dbReference type="PANTHER" id="PTHR46401">
    <property type="entry name" value="GLYCOSYLTRANSFERASE WBBK-RELATED"/>
    <property type="match status" value="1"/>
</dbReference>
<dbReference type="Proteomes" id="UP000509597">
    <property type="component" value="Chromosome"/>
</dbReference>
<dbReference type="EMBL" id="CP058627">
    <property type="protein sequence ID" value="QLG89659.1"/>
    <property type="molecule type" value="Genomic_DNA"/>
</dbReference>
<dbReference type="RefSeq" id="WP_179356589.1">
    <property type="nucleotide sequence ID" value="NZ_CP058627.1"/>
</dbReference>
<dbReference type="InterPro" id="IPR001296">
    <property type="entry name" value="Glyco_trans_1"/>
</dbReference>
<sequence length="426" mass="48026">MIYIDCSEVVRNPHLHTGIQRVVRNVASRLSLDSGCQAVAFMGFGFVAINGLPSSSSILAVESEARRNRLATIKSIKKQLAKIKILKYFFRTFIVPIVERWRRVAREISYIVGRISGKYDFVAIKDGDVFVSLDTNWYADSFKAVRKLKKKGVVVITVVYDLIPINYPQYCDEYLCVVFEEWLGSAATISNSFLTISLDAKKSLEDYLSSQGFSCQMPSDYFYLGADLAGAVELNNLVPRHDIVELCKKKVILTVGTIEPRKRHDLIVDGFRSSMLSEDGYILVCIGRNGWKVENFLADIKLAEDYQKSIYILHDITDAELDIFYRNCELLVFASDVEGFGLPLVEARMKGKRVLASDIPVFREIADHGVSFFEAGNALSLAKELPKVLSIQEDPGVMDWLTWDEASLQFLSKVKKMASLIDQKDC</sequence>